<accession>A0A1H0KR25</accession>
<dbReference type="EMBL" id="FNGY01000016">
    <property type="protein sequence ID" value="SDO58246.1"/>
    <property type="molecule type" value="Genomic_DNA"/>
</dbReference>
<dbReference type="Proteomes" id="UP000183200">
    <property type="component" value="Unassembled WGS sequence"/>
</dbReference>
<sequence length="65" mass="6783">MKMKKTLSLIALVLSVFTFSTVMAETESAGGGSGGTCEAPFSNTCYKIVINGVTTTKTGVLHVRP</sequence>
<organism evidence="2 3">
    <name type="scientific">Pedobacter steynii</name>
    <dbReference type="NCBI Taxonomy" id="430522"/>
    <lineage>
        <taxon>Bacteria</taxon>
        <taxon>Pseudomonadati</taxon>
        <taxon>Bacteroidota</taxon>
        <taxon>Sphingobacteriia</taxon>
        <taxon>Sphingobacteriales</taxon>
        <taxon>Sphingobacteriaceae</taxon>
        <taxon>Pedobacter</taxon>
    </lineage>
</organism>
<evidence type="ECO:0000313" key="3">
    <source>
        <dbReference type="Proteomes" id="UP000183200"/>
    </source>
</evidence>
<feature type="chain" id="PRO_5010230793" evidence="1">
    <location>
        <begin position="25"/>
        <end position="65"/>
    </location>
</feature>
<feature type="signal peptide" evidence="1">
    <location>
        <begin position="1"/>
        <end position="24"/>
    </location>
</feature>
<dbReference type="AlphaFoldDB" id="A0A1H0KR25"/>
<proteinExistence type="predicted"/>
<evidence type="ECO:0000313" key="2">
    <source>
        <dbReference type="EMBL" id="SDO58246.1"/>
    </source>
</evidence>
<name>A0A1H0KR25_9SPHI</name>
<protein>
    <submittedName>
        <fullName evidence="2">Uncharacterized protein</fullName>
    </submittedName>
</protein>
<keyword evidence="1" id="KW-0732">Signal</keyword>
<gene>
    <name evidence="2" type="ORF">SAMN05421820_116124</name>
</gene>
<keyword evidence="3" id="KW-1185">Reference proteome</keyword>
<evidence type="ECO:0000256" key="1">
    <source>
        <dbReference type="SAM" id="SignalP"/>
    </source>
</evidence>
<reference evidence="3" key="1">
    <citation type="submission" date="2016-10" db="EMBL/GenBank/DDBJ databases">
        <authorList>
            <person name="Varghese N."/>
            <person name="Submissions S."/>
        </authorList>
    </citation>
    <scope>NUCLEOTIDE SEQUENCE [LARGE SCALE GENOMIC DNA]</scope>
    <source>
        <strain evidence="3">DSM 19110</strain>
    </source>
</reference>